<evidence type="ECO:0000313" key="1">
    <source>
        <dbReference type="EMBL" id="CAD8050644.1"/>
    </source>
</evidence>
<dbReference type="Proteomes" id="UP000692954">
    <property type="component" value="Unassembled WGS sequence"/>
</dbReference>
<protein>
    <submittedName>
        <fullName evidence="1">Uncharacterized protein</fullName>
    </submittedName>
</protein>
<keyword evidence="2" id="KW-1185">Reference proteome</keyword>
<gene>
    <name evidence="1" type="ORF">PSON_ATCC_30995.1.T0050121</name>
</gene>
<sequence>MNKTYPSTEVWIQMNNQLQKNIQNNKIKVQDLTSLNFAFDDLALLQHQLNHSINLWKTSQISQNDFLLINQQIPFLINALNQNLSTLTTMLILDLFILMAFKHYDNVGKVLIQNFGVPYLLNRIQDENLEVCQKSFKLLGIIPKNYLNDIDALPILINISLKICVDSHEFFDIIIEIARYTKRKAHLQLVCKYILQANYIDPLFYLKKVVYLIHKSPVKEEVSKIFLEYQILVVLRKIKKSLSSNNEQIYFYCINLISILKEHSQQSKEFISDQILDFFHVSVDKHNYTFTEIYSKSLCQLISHDSNLIKEIIKNQQIMQNLLNFYDQKAIVNFILFFNRLIELDLEFEIKYLIKKGVLSKYYCQLNPYNLGLHQTLLGIQQLLKKGYIKDNLNLLQKKVRNSSAKNQEDKNLQLEIIRLIQQEKQ</sequence>
<dbReference type="OrthoDB" id="309497at2759"/>
<dbReference type="AlphaFoldDB" id="A0A8S1KIE4"/>
<name>A0A8S1KIE4_9CILI</name>
<accession>A0A8S1KIE4</accession>
<proteinExistence type="predicted"/>
<evidence type="ECO:0000313" key="2">
    <source>
        <dbReference type="Proteomes" id="UP000692954"/>
    </source>
</evidence>
<comment type="caution">
    <text evidence="1">The sequence shown here is derived from an EMBL/GenBank/DDBJ whole genome shotgun (WGS) entry which is preliminary data.</text>
</comment>
<dbReference type="EMBL" id="CAJJDN010000005">
    <property type="protein sequence ID" value="CAD8050644.1"/>
    <property type="molecule type" value="Genomic_DNA"/>
</dbReference>
<reference evidence="1" key="1">
    <citation type="submission" date="2021-01" db="EMBL/GenBank/DDBJ databases">
        <authorList>
            <consortium name="Genoscope - CEA"/>
            <person name="William W."/>
        </authorList>
    </citation>
    <scope>NUCLEOTIDE SEQUENCE</scope>
</reference>
<organism evidence="1 2">
    <name type="scientific">Paramecium sonneborni</name>
    <dbReference type="NCBI Taxonomy" id="65129"/>
    <lineage>
        <taxon>Eukaryota</taxon>
        <taxon>Sar</taxon>
        <taxon>Alveolata</taxon>
        <taxon>Ciliophora</taxon>
        <taxon>Intramacronucleata</taxon>
        <taxon>Oligohymenophorea</taxon>
        <taxon>Peniculida</taxon>
        <taxon>Parameciidae</taxon>
        <taxon>Paramecium</taxon>
    </lineage>
</organism>